<dbReference type="OrthoDB" id="9791139at2"/>
<dbReference type="Pfam" id="PF01182">
    <property type="entry name" value="Glucosamine_iso"/>
    <property type="match status" value="1"/>
</dbReference>
<evidence type="ECO:0000256" key="1">
    <source>
        <dbReference type="ARBA" id="ARBA00022801"/>
    </source>
</evidence>
<evidence type="ECO:0000259" key="2">
    <source>
        <dbReference type="Pfam" id="PF01182"/>
    </source>
</evidence>
<dbReference type="SUPFAM" id="SSF100950">
    <property type="entry name" value="NagB/RpiA/CoA transferase-like"/>
    <property type="match status" value="1"/>
</dbReference>
<dbReference type="InterPro" id="IPR037171">
    <property type="entry name" value="NagB/RpiA_transferase-like"/>
</dbReference>
<dbReference type="EMBL" id="CP042435">
    <property type="protein sequence ID" value="QEC65901.1"/>
    <property type="molecule type" value="Genomic_DNA"/>
</dbReference>
<dbReference type="GO" id="GO:0019262">
    <property type="term" value="P:N-acetylneuraminate catabolic process"/>
    <property type="evidence" value="ECO:0007669"/>
    <property type="project" value="TreeGrafter"/>
</dbReference>
<protein>
    <submittedName>
        <fullName evidence="3">Glucosamine-6-phosphate deaminase</fullName>
    </submittedName>
</protein>
<dbReference type="GO" id="GO:0004342">
    <property type="term" value="F:glucosamine-6-phosphate deaminase activity"/>
    <property type="evidence" value="ECO:0007669"/>
    <property type="project" value="InterPro"/>
</dbReference>
<reference evidence="3 4" key="1">
    <citation type="journal article" date="2016" name="Int. J. Syst. Evol. Microbiol.">
        <title>Panacibacter ginsenosidivorans gen. nov., sp. nov., with ginsenoside converting activity isolated from soil of a ginseng field.</title>
        <authorList>
            <person name="Siddiqi M.Z."/>
            <person name="Muhammad Shafi S."/>
            <person name="Choi K.D."/>
            <person name="Im W.T."/>
        </authorList>
    </citation>
    <scope>NUCLEOTIDE SEQUENCE [LARGE SCALE GENOMIC DNA]</scope>
    <source>
        <strain evidence="3 4">Gsoil1550</strain>
    </source>
</reference>
<dbReference type="GO" id="GO:0005737">
    <property type="term" value="C:cytoplasm"/>
    <property type="evidence" value="ECO:0007669"/>
    <property type="project" value="TreeGrafter"/>
</dbReference>
<dbReference type="Gene3D" id="3.40.50.1360">
    <property type="match status" value="1"/>
</dbReference>
<sequence>MELKIFKDYEALSLAASEEIIRVIKTNPAAVLCLATGQSPVLTYQLFVEKIIAENIDLSRCTFIGLDEWVGIPPEMEGSCQHFLQNKIFKPLQIKSSQIHLFNALATDVTEECKRMDRIIEEKGGIDFMLVGVGMNGHIGFNEPGVDINKYAHVIELDETTKAVGQKKYFDKPVNIGKGITLGLQNFLEAGYAVMIANGNKKAPVIKKAMEEEIGTQFPATIMRMHKNSMMMVDEEAASLLDKP</sequence>
<dbReference type="GO" id="GO:0006043">
    <property type="term" value="P:glucosamine catabolic process"/>
    <property type="evidence" value="ECO:0007669"/>
    <property type="project" value="TreeGrafter"/>
</dbReference>
<evidence type="ECO:0000313" key="4">
    <source>
        <dbReference type="Proteomes" id="UP000321533"/>
    </source>
</evidence>
<feature type="domain" description="Glucosamine/galactosamine-6-phosphate isomerase" evidence="2">
    <location>
        <begin position="15"/>
        <end position="229"/>
    </location>
</feature>
<dbReference type="InterPro" id="IPR004547">
    <property type="entry name" value="Glucosamine6P_isomerase"/>
</dbReference>
<dbReference type="InterPro" id="IPR006148">
    <property type="entry name" value="Glc/Gal-6P_isomerase"/>
</dbReference>
<dbReference type="PANTHER" id="PTHR11280">
    <property type="entry name" value="GLUCOSAMINE-6-PHOSPHATE ISOMERASE"/>
    <property type="match status" value="1"/>
</dbReference>
<dbReference type="GO" id="GO:0042802">
    <property type="term" value="F:identical protein binding"/>
    <property type="evidence" value="ECO:0007669"/>
    <property type="project" value="TreeGrafter"/>
</dbReference>
<dbReference type="RefSeq" id="WP_147187701.1">
    <property type="nucleotide sequence ID" value="NZ_CP042435.1"/>
</dbReference>
<dbReference type="PANTHER" id="PTHR11280:SF5">
    <property type="entry name" value="GLUCOSAMINE-6-PHOSPHATE ISOMERASE"/>
    <property type="match status" value="1"/>
</dbReference>
<keyword evidence="1" id="KW-0378">Hydrolase</keyword>
<name>A0A5B8V5B1_9BACT</name>
<accession>A0A5B8V5B1</accession>
<dbReference type="GO" id="GO:0005975">
    <property type="term" value="P:carbohydrate metabolic process"/>
    <property type="evidence" value="ECO:0007669"/>
    <property type="project" value="InterPro"/>
</dbReference>
<dbReference type="InterPro" id="IPR018321">
    <property type="entry name" value="Glucosamine6P_isomerase_CS"/>
</dbReference>
<dbReference type="PROSITE" id="PS01161">
    <property type="entry name" value="GLC_GALNAC_ISOMERASE"/>
    <property type="match status" value="1"/>
</dbReference>
<dbReference type="GO" id="GO:0006046">
    <property type="term" value="P:N-acetylglucosamine catabolic process"/>
    <property type="evidence" value="ECO:0007669"/>
    <property type="project" value="TreeGrafter"/>
</dbReference>
<dbReference type="KEGG" id="pgin:FRZ67_00755"/>
<keyword evidence="4" id="KW-1185">Reference proteome</keyword>
<dbReference type="AlphaFoldDB" id="A0A5B8V5B1"/>
<evidence type="ECO:0000313" key="3">
    <source>
        <dbReference type="EMBL" id="QEC65901.1"/>
    </source>
</evidence>
<proteinExistence type="predicted"/>
<dbReference type="CDD" id="cd01399">
    <property type="entry name" value="GlcN6P_deaminase"/>
    <property type="match status" value="1"/>
</dbReference>
<gene>
    <name evidence="3" type="ORF">FRZ67_00755</name>
</gene>
<organism evidence="3 4">
    <name type="scientific">Panacibacter ginsenosidivorans</name>
    <dbReference type="NCBI Taxonomy" id="1813871"/>
    <lineage>
        <taxon>Bacteria</taxon>
        <taxon>Pseudomonadati</taxon>
        <taxon>Bacteroidota</taxon>
        <taxon>Chitinophagia</taxon>
        <taxon>Chitinophagales</taxon>
        <taxon>Chitinophagaceae</taxon>
        <taxon>Panacibacter</taxon>
    </lineage>
</organism>
<dbReference type="Proteomes" id="UP000321533">
    <property type="component" value="Chromosome"/>
</dbReference>